<dbReference type="RefSeq" id="WP_271203060.1">
    <property type="nucleotide sequence ID" value="NZ_BSFK01000005.1"/>
</dbReference>
<keyword evidence="3" id="KW-1185">Reference proteome</keyword>
<keyword evidence="1" id="KW-1133">Transmembrane helix</keyword>
<gene>
    <name evidence="2" type="ORF">GCM10008171_03400</name>
</gene>
<dbReference type="EMBL" id="BSFK01000005">
    <property type="protein sequence ID" value="GLK75086.1"/>
    <property type="molecule type" value="Genomic_DNA"/>
</dbReference>
<feature type="transmembrane region" description="Helical" evidence="1">
    <location>
        <begin position="7"/>
        <end position="27"/>
    </location>
</feature>
<sequence length="215" mass="22500">MSFRVSTAMIVGAYALLVSVLVVGLGVDLTKPIATYAPQVTWLSPETTAARVAALRGAGRADVAALYALVISLSWGLIAALAAGGFGWGLANKGETVLGLDKMISYATLLVGLYAFSTFLTLLTSRLHVPLPRGGLNAVPALWFATMIPSAAILARIGAMIAHDLGALVALAFEREREKAQAYVAATEAKRGEDSLDARVARVLAARRRAAPPEN</sequence>
<accession>A0A9W6N2C1</accession>
<dbReference type="AlphaFoldDB" id="A0A9W6N2C1"/>
<feature type="transmembrane region" description="Helical" evidence="1">
    <location>
        <begin position="143"/>
        <end position="173"/>
    </location>
</feature>
<dbReference type="Proteomes" id="UP001143364">
    <property type="component" value="Unassembled WGS sequence"/>
</dbReference>
<protein>
    <submittedName>
        <fullName evidence="2">Uncharacterized protein</fullName>
    </submittedName>
</protein>
<proteinExistence type="predicted"/>
<reference evidence="2" key="1">
    <citation type="journal article" date="2014" name="Int. J. Syst. Evol. Microbiol.">
        <title>Complete genome sequence of Corynebacterium casei LMG S-19264T (=DSM 44701T), isolated from a smear-ripened cheese.</title>
        <authorList>
            <consortium name="US DOE Joint Genome Institute (JGI-PGF)"/>
            <person name="Walter F."/>
            <person name="Albersmeier A."/>
            <person name="Kalinowski J."/>
            <person name="Ruckert C."/>
        </authorList>
    </citation>
    <scope>NUCLEOTIDE SEQUENCE</scope>
    <source>
        <strain evidence="2">VKM B-2555</strain>
    </source>
</reference>
<comment type="caution">
    <text evidence="2">The sequence shown here is derived from an EMBL/GenBank/DDBJ whole genome shotgun (WGS) entry which is preliminary data.</text>
</comment>
<evidence type="ECO:0000313" key="2">
    <source>
        <dbReference type="EMBL" id="GLK75086.1"/>
    </source>
</evidence>
<name>A0A9W6N2C1_9HYPH</name>
<keyword evidence="1" id="KW-0472">Membrane</keyword>
<feature type="transmembrane region" description="Helical" evidence="1">
    <location>
        <begin position="103"/>
        <end position="123"/>
    </location>
</feature>
<evidence type="ECO:0000313" key="3">
    <source>
        <dbReference type="Proteomes" id="UP001143364"/>
    </source>
</evidence>
<reference evidence="2" key="2">
    <citation type="submission" date="2023-01" db="EMBL/GenBank/DDBJ databases">
        <authorList>
            <person name="Sun Q."/>
            <person name="Evtushenko L."/>
        </authorList>
    </citation>
    <scope>NUCLEOTIDE SEQUENCE</scope>
    <source>
        <strain evidence="2">VKM B-2555</strain>
    </source>
</reference>
<feature type="transmembrane region" description="Helical" evidence="1">
    <location>
        <begin position="65"/>
        <end position="91"/>
    </location>
</feature>
<evidence type="ECO:0000256" key="1">
    <source>
        <dbReference type="SAM" id="Phobius"/>
    </source>
</evidence>
<keyword evidence="1" id="KW-0812">Transmembrane</keyword>
<organism evidence="2 3">
    <name type="scientific">Methylopila jiangsuensis</name>
    <dbReference type="NCBI Taxonomy" id="586230"/>
    <lineage>
        <taxon>Bacteria</taxon>
        <taxon>Pseudomonadati</taxon>
        <taxon>Pseudomonadota</taxon>
        <taxon>Alphaproteobacteria</taxon>
        <taxon>Hyphomicrobiales</taxon>
        <taxon>Methylopilaceae</taxon>
        <taxon>Methylopila</taxon>
    </lineage>
</organism>